<comment type="domain">
    <text evidence="7">The N-terminal region contains the highly conserved SGGXDS motif, predicted to be a P-loop motif involved in ATP binding.</text>
</comment>
<evidence type="ECO:0000256" key="8">
    <source>
        <dbReference type="SAM" id="MobiDB-lite"/>
    </source>
</evidence>
<gene>
    <name evidence="7" type="primary">tilS</name>
    <name evidence="11" type="ORF">SAMN05216270_12055</name>
</gene>
<dbReference type="GO" id="GO:0032267">
    <property type="term" value="F:tRNA(Ile)-lysidine synthase activity"/>
    <property type="evidence" value="ECO:0007669"/>
    <property type="project" value="UniProtKB-EC"/>
</dbReference>
<dbReference type="GO" id="GO:0005524">
    <property type="term" value="F:ATP binding"/>
    <property type="evidence" value="ECO:0007669"/>
    <property type="project" value="UniProtKB-UniRule"/>
</dbReference>
<dbReference type="GO" id="GO:0005737">
    <property type="term" value="C:cytoplasm"/>
    <property type="evidence" value="ECO:0007669"/>
    <property type="project" value="UniProtKB-SubCell"/>
</dbReference>
<name>A0A1G7CNV0_9ACTN</name>
<feature type="compositionally biased region" description="Basic residues" evidence="8">
    <location>
        <begin position="381"/>
        <end position="395"/>
    </location>
</feature>
<feature type="binding site" evidence="7">
    <location>
        <begin position="26"/>
        <end position="31"/>
    </location>
    <ligand>
        <name>ATP</name>
        <dbReference type="ChEBI" id="CHEBI:30616"/>
    </ligand>
</feature>
<dbReference type="PANTHER" id="PTHR43033">
    <property type="entry name" value="TRNA(ILE)-LYSIDINE SYNTHASE-RELATED"/>
    <property type="match status" value="1"/>
</dbReference>
<dbReference type="PANTHER" id="PTHR43033:SF1">
    <property type="entry name" value="TRNA(ILE)-LYSIDINE SYNTHASE-RELATED"/>
    <property type="match status" value="1"/>
</dbReference>
<comment type="subcellular location">
    <subcellularLocation>
        <location evidence="7">Cytoplasm</location>
    </subcellularLocation>
</comment>
<dbReference type="InterPro" id="IPR014729">
    <property type="entry name" value="Rossmann-like_a/b/a_fold"/>
</dbReference>
<keyword evidence="1 7" id="KW-0963">Cytoplasm</keyword>
<dbReference type="Proteomes" id="UP000198949">
    <property type="component" value="Unassembled WGS sequence"/>
</dbReference>
<dbReference type="HAMAP" id="MF_01161">
    <property type="entry name" value="tRNA_Ile_lys_synt"/>
    <property type="match status" value="1"/>
</dbReference>
<evidence type="ECO:0000256" key="5">
    <source>
        <dbReference type="ARBA" id="ARBA00022840"/>
    </source>
</evidence>
<dbReference type="Gene3D" id="3.40.50.620">
    <property type="entry name" value="HUPs"/>
    <property type="match status" value="1"/>
</dbReference>
<dbReference type="GO" id="GO:0006400">
    <property type="term" value="P:tRNA modification"/>
    <property type="evidence" value="ECO:0007669"/>
    <property type="project" value="UniProtKB-UniRule"/>
</dbReference>
<dbReference type="Gene3D" id="1.20.59.20">
    <property type="match status" value="1"/>
</dbReference>
<dbReference type="CDD" id="cd01992">
    <property type="entry name" value="TilS_N"/>
    <property type="match status" value="1"/>
</dbReference>
<keyword evidence="4 7" id="KW-0547">Nucleotide-binding</keyword>
<dbReference type="EC" id="6.3.4.19" evidence="7"/>
<feature type="domain" description="tRNA(Ile)-lysidine synthase substrate-binding" evidence="10">
    <location>
        <begin position="256"/>
        <end position="323"/>
    </location>
</feature>
<dbReference type="InterPro" id="IPR011063">
    <property type="entry name" value="TilS/TtcA_N"/>
</dbReference>
<sequence>MARLRVAVRDALADLPADALVLAACSGGPDSLALADTLAFCAPRMGLRAGLVSVDHGLQEGSAARAAGVAAWARTVGFDPAEAVTVEVGEAGGPEGAARQARYAALDAAARRHGASAILLGHTRDDQAETVLLALVRGAGPRGIAGMRAVRGPYRRPLLGIARSDTHAACAERGLRPWADPHNSDPRYLRSALRPALDALVGVLGEDLVPNLARTAALVAADTDHLDALGAAALEECRTGHGAAADATARRETAGLDAKRLGALPDPVRRRALRAWVLESGVNGAELNHRHLDALDALVADWRGQGPTFLPGGIAVRRADGELTTERTIAGQPEGLSAAGLWIPGFPGCPKGPTIRDRRAAFGGAGGVQWGGRAGAGRPARSLRRPRARRPRFRSVPRGCDR</sequence>
<feature type="domain" description="tRNA(Ile)-lysidine/2-thiocytidine synthase N-terminal" evidence="9">
    <location>
        <begin position="21"/>
        <end position="194"/>
    </location>
</feature>
<dbReference type="InterPro" id="IPR012094">
    <property type="entry name" value="tRNA_Ile_lys_synt"/>
</dbReference>
<reference evidence="12" key="1">
    <citation type="submission" date="2016-10" db="EMBL/GenBank/DDBJ databases">
        <authorList>
            <person name="Varghese N."/>
            <person name="Submissions S."/>
        </authorList>
    </citation>
    <scope>NUCLEOTIDE SEQUENCE [LARGE SCALE GENOMIC DNA]</scope>
    <source>
        <strain evidence="12">CGMCC 4.3516</strain>
    </source>
</reference>
<comment type="function">
    <text evidence="7">Ligates lysine onto the cytidine present at position 34 of the AUA codon-specific tRNA(Ile) that contains the anticodon CAU, in an ATP-dependent manner. Cytidine is converted to lysidine, thus changing the amino acid specificity of the tRNA from methionine to isoleucine.</text>
</comment>
<dbReference type="STRING" id="58114.SAMN05216270_12055"/>
<evidence type="ECO:0000256" key="7">
    <source>
        <dbReference type="HAMAP-Rule" id="MF_01161"/>
    </source>
</evidence>
<protein>
    <recommendedName>
        <fullName evidence="7">tRNA(Ile)-lysidine synthase</fullName>
        <ecNumber evidence="7">6.3.4.19</ecNumber>
    </recommendedName>
    <alternativeName>
        <fullName evidence="7">tRNA(Ile)-2-lysyl-cytidine synthase</fullName>
    </alternativeName>
    <alternativeName>
        <fullName evidence="7">tRNA(Ile)-lysidine synthetase</fullName>
    </alternativeName>
</protein>
<evidence type="ECO:0000256" key="3">
    <source>
        <dbReference type="ARBA" id="ARBA00022694"/>
    </source>
</evidence>
<evidence type="ECO:0000313" key="12">
    <source>
        <dbReference type="Proteomes" id="UP000198949"/>
    </source>
</evidence>
<keyword evidence="3 7" id="KW-0819">tRNA processing</keyword>
<comment type="similarity">
    <text evidence="7">Belongs to the tRNA(Ile)-lysidine synthase family.</text>
</comment>
<accession>A0A1G7CNV0</accession>
<organism evidence="11 12">
    <name type="scientific">Glycomyces harbinensis</name>
    <dbReference type="NCBI Taxonomy" id="58114"/>
    <lineage>
        <taxon>Bacteria</taxon>
        <taxon>Bacillati</taxon>
        <taxon>Actinomycetota</taxon>
        <taxon>Actinomycetes</taxon>
        <taxon>Glycomycetales</taxon>
        <taxon>Glycomycetaceae</taxon>
        <taxon>Glycomyces</taxon>
    </lineage>
</organism>
<keyword evidence="5 7" id="KW-0067">ATP-binding</keyword>
<dbReference type="AlphaFoldDB" id="A0A1G7CNV0"/>
<dbReference type="Pfam" id="PF09179">
    <property type="entry name" value="TilS"/>
    <property type="match status" value="1"/>
</dbReference>
<evidence type="ECO:0000259" key="9">
    <source>
        <dbReference type="Pfam" id="PF01171"/>
    </source>
</evidence>
<keyword evidence="12" id="KW-1185">Reference proteome</keyword>
<evidence type="ECO:0000256" key="4">
    <source>
        <dbReference type="ARBA" id="ARBA00022741"/>
    </source>
</evidence>
<comment type="catalytic activity">
    <reaction evidence="6 7">
        <text>cytidine(34) in tRNA(Ile2) + L-lysine + ATP = lysidine(34) in tRNA(Ile2) + AMP + diphosphate + H(+)</text>
        <dbReference type="Rhea" id="RHEA:43744"/>
        <dbReference type="Rhea" id="RHEA-COMP:10625"/>
        <dbReference type="Rhea" id="RHEA-COMP:10670"/>
        <dbReference type="ChEBI" id="CHEBI:15378"/>
        <dbReference type="ChEBI" id="CHEBI:30616"/>
        <dbReference type="ChEBI" id="CHEBI:32551"/>
        <dbReference type="ChEBI" id="CHEBI:33019"/>
        <dbReference type="ChEBI" id="CHEBI:82748"/>
        <dbReference type="ChEBI" id="CHEBI:83665"/>
        <dbReference type="ChEBI" id="CHEBI:456215"/>
        <dbReference type="EC" id="6.3.4.19"/>
    </reaction>
</comment>
<evidence type="ECO:0000259" key="10">
    <source>
        <dbReference type="Pfam" id="PF09179"/>
    </source>
</evidence>
<dbReference type="SUPFAM" id="SSF52402">
    <property type="entry name" value="Adenine nucleotide alpha hydrolases-like"/>
    <property type="match status" value="1"/>
</dbReference>
<dbReference type="EMBL" id="FNAD01000020">
    <property type="protein sequence ID" value="SDE40135.1"/>
    <property type="molecule type" value="Genomic_DNA"/>
</dbReference>
<proteinExistence type="inferred from homology"/>
<dbReference type="Pfam" id="PF01171">
    <property type="entry name" value="ATP_bind_3"/>
    <property type="match status" value="1"/>
</dbReference>
<dbReference type="InterPro" id="IPR015262">
    <property type="entry name" value="tRNA_Ile_lys_synt_subst-bd"/>
</dbReference>
<evidence type="ECO:0000256" key="1">
    <source>
        <dbReference type="ARBA" id="ARBA00022490"/>
    </source>
</evidence>
<evidence type="ECO:0000256" key="2">
    <source>
        <dbReference type="ARBA" id="ARBA00022598"/>
    </source>
</evidence>
<evidence type="ECO:0000313" key="11">
    <source>
        <dbReference type="EMBL" id="SDE40135.1"/>
    </source>
</evidence>
<keyword evidence="2 7" id="KW-0436">Ligase</keyword>
<dbReference type="NCBIfam" id="TIGR02432">
    <property type="entry name" value="lysidine_TilS_N"/>
    <property type="match status" value="1"/>
</dbReference>
<dbReference type="InterPro" id="IPR012795">
    <property type="entry name" value="tRNA_Ile_lys_synt_N"/>
</dbReference>
<feature type="compositionally biased region" description="Gly residues" evidence="8">
    <location>
        <begin position="366"/>
        <end position="375"/>
    </location>
</feature>
<evidence type="ECO:0000256" key="6">
    <source>
        <dbReference type="ARBA" id="ARBA00048539"/>
    </source>
</evidence>
<feature type="region of interest" description="Disordered" evidence="8">
    <location>
        <begin position="366"/>
        <end position="402"/>
    </location>
</feature>
<dbReference type="SUPFAM" id="SSF82829">
    <property type="entry name" value="MesJ substrate recognition domain-like"/>
    <property type="match status" value="1"/>
</dbReference>